<accession>A0A927JCP0</accession>
<feature type="domain" description="N-acetyltransferase" evidence="2">
    <location>
        <begin position="38"/>
        <end position="179"/>
    </location>
</feature>
<dbReference type="PANTHER" id="PTHR43610:SF1">
    <property type="entry name" value="N-ACETYLTRANSFERASE DOMAIN-CONTAINING PROTEIN"/>
    <property type="match status" value="1"/>
</dbReference>
<dbReference type="EMBL" id="JACYWE010000005">
    <property type="protein sequence ID" value="MBD8506846.1"/>
    <property type="molecule type" value="Genomic_DNA"/>
</dbReference>
<sequence>MIPPFVPVADPRPTDTPWPTMQWPIPAGTTLAGTTVSLAPLDPDTDAEALFACLDHDQVWAFVPVPRPRSATDLHALFSARRTLSNWQQWTVRLAREYKGMAPGTIVGTTSYTNASPADARLEIGGTFYTPGTWGSIVNPESKLLLMRLAFEELNVGRAEIRTDTRNTRSQLAITRLGAVYEGTQRRYARRPDGTVRDTVLFSIIAEEWATVQHNLTERIARSLAKEHSGTPDSIAPRPSSRGTLHPCLGELVPDGRGCTRLDARGSEAPSRGSEAPSRGSEAPAPCSAG</sequence>
<comment type="caution">
    <text evidence="3">The sequence shown here is derived from an EMBL/GenBank/DDBJ whole genome shotgun (WGS) entry which is preliminary data.</text>
</comment>
<dbReference type="Gene3D" id="3.40.630.30">
    <property type="match status" value="1"/>
</dbReference>
<reference evidence="3" key="1">
    <citation type="submission" date="2020-09" db="EMBL/GenBank/DDBJ databases">
        <title>Hoyosella lacisalsi sp. nov., a halotolerant actinobacterium isolated from soil of Lake Gudzhirganskoe.</title>
        <authorList>
            <person name="Yang Q."/>
            <person name="Guo P.Y."/>
            <person name="Liu S.W."/>
            <person name="Li F.N."/>
            <person name="Sun C.H."/>
        </authorList>
    </citation>
    <scope>NUCLEOTIDE SEQUENCE</scope>
    <source>
        <strain evidence="3">G463</strain>
    </source>
</reference>
<evidence type="ECO:0000313" key="4">
    <source>
        <dbReference type="Proteomes" id="UP000642993"/>
    </source>
</evidence>
<dbReference type="Proteomes" id="UP000642993">
    <property type="component" value="Unassembled WGS sequence"/>
</dbReference>
<keyword evidence="4" id="KW-1185">Reference proteome</keyword>
<dbReference type="Pfam" id="PF13302">
    <property type="entry name" value="Acetyltransf_3"/>
    <property type="match status" value="1"/>
</dbReference>
<gene>
    <name evidence="3" type="ORF">HT102_10135</name>
</gene>
<feature type="region of interest" description="Disordered" evidence="1">
    <location>
        <begin position="224"/>
        <end position="290"/>
    </location>
</feature>
<dbReference type="PANTHER" id="PTHR43610">
    <property type="entry name" value="BLL6696 PROTEIN"/>
    <property type="match status" value="1"/>
</dbReference>
<proteinExistence type="predicted"/>
<dbReference type="InterPro" id="IPR000182">
    <property type="entry name" value="GNAT_dom"/>
</dbReference>
<dbReference type="SUPFAM" id="SSF55729">
    <property type="entry name" value="Acyl-CoA N-acyltransferases (Nat)"/>
    <property type="match status" value="1"/>
</dbReference>
<dbReference type="GO" id="GO:0016747">
    <property type="term" value="F:acyltransferase activity, transferring groups other than amino-acyl groups"/>
    <property type="evidence" value="ECO:0007669"/>
    <property type="project" value="InterPro"/>
</dbReference>
<evidence type="ECO:0000259" key="2">
    <source>
        <dbReference type="Pfam" id="PF13302"/>
    </source>
</evidence>
<dbReference type="RefSeq" id="WP_192039299.1">
    <property type="nucleotide sequence ID" value="NZ_JACYWE010000005.1"/>
</dbReference>
<name>A0A927JCP0_9ACTN</name>
<evidence type="ECO:0000313" key="3">
    <source>
        <dbReference type="EMBL" id="MBD8506846.1"/>
    </source>
</evidence>
<protein>
    <submittedName>
        <fullName evidence="3">GNAT family N-acetyltransferase</fullName>
    </submittedName>
</protein>
<dbReference type="AlphaFoldDB" id="A0A927JCP0"/>
<organism evidence="3 4">
    <name type="scientific">Lolliginicoccus lacisalsi</name>
    <dbReference type="NCBI Taxonomy" id="2742202"/>
    <lineage>
        <taxon>Bacteria</taxon>
        <taxon>Bacillati</taxon>
        <taxon>Actinomycetota</taxon>
        <taxon>Actinomycetes</taxon>
        <taxon>Mycobacteriales</taxon>
        <taxon>Hoyosellaceae</taxon>
        <taxon>Lolliginicoccus</taxon>
    </lineage>
</organism>
<dbReference type="InterPro" id="IPR016181">
    <property type="entry name" value="Acyl_CoA_acyltransferase"/>
</dbReference>
<evidence type="ECO:0000256" key="1">
    <source>
        <dbReference type="SAM" id="MobiDB-lite"/>
    </source>
</evidence>